<proteinExistence type="predicted"/>
<reference evidence="1 2" key="1">
    <citation type="submission" date="2023-02" db="EMBL/GenBank/DDBJ databases">
        <title>LHISI_Scaffold_Assembly.</title>
        <authorList>
            <person name="Stuart O.P."/>
            <person name="Cleave R."/>
            <person name="Magrath M.J.L."/>
            <person name="Mikheyev A.S."/>
        </authorList>
    </citation>
    <scope>NUCLEOTIDE SEQUENCE [LARGE SCALE GENOMIC DNA]</scope>
    <source>
        <strain evidence="1">Daus_M_001</strain>
        <tissue evidence="1">Leg muscle</tissue>
    </source>
</reference>
<organism evidence="1 2">
    <name type="scientific">Dryococelus australis</name>
    <dbReference type="NCBI Taxonomy" id="614101"/>
    <lineage>
        <taxon>Eukaryota</taxon>
        <taxon>Metazoa</taxon>
        <taxon>Ecdysozoa</taxon>
        <taxon>Arthropoda</taxon>
        <taxon>Hexapoda</taxon>
        <taxon>Insecta</taxon>
        <taxon>Pterygota</taxon>
        <taxon>Neoptera</taxon>
        <taxon>Polyneoptera</taxon>
        <taxon>Phasmatodea</taxon>
        <taxon>Verophasmatodea</taxon>
        <taxon>Anareolatae</taxon>
        <taxon>Phasmatidae</taxon>
        <taxon>Eurycanthinae</taxon>
        <taxon>Dryococelus</taxon>
    </lineage>
</organism>
<evidence type="ECO:0000313" key="2">
    <source>
        <dbReference type="Proteomes" id="UP001159363"/>
    </source>
</evidence>
<comment type="caution">
    <text evidence="1">The sequence shown here is derived from an EMBL/GenBank/DDBJ whole genome shotgun (WGS) entry which is preliminary data.</text>
</comment>
<accession>A0ABQ9GWJ5</accession>
<keyword evidence="2" id="KW-1185">Reference proteome</keyword>
<dbReference type="EMBL" id="JARBHB010000008">
    <property type="protein sequence ID" value="KAJ8876397.1"/>
    <property type="molecule type" value="Genomic_DNA"/>
</dbReference>
<dbReference type="Proteomes" id="UP001159363">
    <property type="component" value="Chromosome 7"/>
</dbReference>
<protein>
    <submittedName>
        <fullName evidence="1">Uncharacterized protein</fullName>
    </submittedName>
</protein>
<name>A0ABQ9GWJ5_9NEOP</name>
<evidence type="ECO:0000313" key="1">
    <source>
        <dbReference type="EMBL" id="KAJ8876397.1"/>
    </source>
</evidence>
<sequence length="113" mass="13161">MDGPAVNWKLFNVLQADFKKYLSCTLIDVGSCTLHILKNCFKHSNRSTLRDLEGFLASIYWLFIDSPARREDYLNISLTKKLPTKFCKHTPERPLERWGDLKKCIKEVGKENL</sequence>
<gene>
    <name evidence="1" type="ORF">PR048_020842</name>
</gene>